<evidence type="ECO:0000313" key="2">
    <source>
        <dbReference type="Proteomes" id="UP000410492"/>
    </source>
</evidence>
<accession>A0A653BV01</accession>
<name>A0A653BV01_CALMS</name>
<dbReference type="AlphaFoldDB" id="A0A653BV01"/>
<sequence length="80" mass="9206">MGGKGAILVPILIRYSFCFKLKTLYFVVIKTSLSDPICHVFRKPGCWQYWHNVPMSAQLICCDLKSATGCRVQSTRWKKH</sequence>
<organism evidence="1 2">
    <name type="scientific">Callosobruchus maculatus</name>
    <name type="common">Southern cowpea weevil</name>
    <name type="synonym">Pulse bruchid</name>
    <dbReference type="NCBI Taxonomy" id="64391"/>
    <lineage>
        <taxon>Eukaryota</taxon>
        <taxon>Metazoa</taxon>
        <taxon>Ecdysozoa</taxon>
        <taxon>Arthropoda</taxon>
        <taxon>Hexapoda</taxon>
        <taxon>Insecta</taxon>
        <taxon>Pterygota</taxon>
        <taxon>Neoptera</taxon>
        <taxon>Endopterygota</taxon>
        <taxon>Coleoptera</taxon>
        <taxon>Polyphaga</taxon>
        <taxon>Cucujiformia</taxon>
        <taxon>Chrysomeloidea</taxon>
        <taxon>Chrysomelidae</taxon>
        <taxon>Bruchinae</taxon>
        <taxon>Bruchini</taxon>
        <taxon>Callosobruchus</taxon>
    </lineage>
</organism>
<gene>
    <name evidence="1" type="ORF">CALMAC_LOCUS3780</name>
</gene>
<protein>
    <submittedName>
        <fullName evidence="1">Uncharacterized protein</fullName>
    </submittedName>
</protein>
<dbReference type="EMBL" id="CAACVG010005278">
    <property type="protein sequence ID" value="VEN39131.1"/>
    <property type="molecule type" value="Genomic_DNA"/>
</dbReference>
<reference evidence="1 2" key="1">
    <citation type="submission" date="2019-01" db="EMBL/GenBank/DDBJ databases">
        <authorList>
            <person name="Sayadi A."/>
        </authorList>
    </citation>
    <scope>NUCLEOTIDE SEQUENCE [LARGE SCALE GENOMIC DNA]</scope>
</reference>
<keyword evidence="2" id="KW-1185">Reference proteome</keyword>
<dbReference type="Proteomes" id="UP000410492">
    <property type="component" value="Unassembled WGS sequence"/>
</dbReference>
<evidence type="ECO:0000313" key="1">
    <source>
        <dbReference type="EMBL" id="VEN39131.1"/>
    </source>
</evidence>
<proteinExistence type="predicted"/>
<dbReference type="OrthoDB" id="6751058at2759"/>